<gene>
    <name evidence="10" type="ORF">HAQ05_22640</name>
</gene>
<keyword evidence="4 7" id="KW-0133">Cell shape</keyword>
<dbReference type="PANTHER" id="PTHR36699:SF1">
    <property type="entry name" value="L,D-TRANSPEPTIDASE YAFK-RELATED"/>
    <property type="match status" value="1"/>
</dbReference>
<feature type="active site" description="Proton donor/acceptor" evidence="7">
    <location>
        <position position="139"/>
    </location>
</feature>
<evidence type="ECO:0000259" key="9">
    <source>
        <dbReference type="PROSITE" id="PS52029"/>
    </source>
</evidence>
<evidence type="ECO:0000256" key="3">
    <source>
        <dbReference type="ARBA" id="ARBA00022679"/>
    </source>
</evidence>
<evidence type="ECO:0000256" key="1">
    <source>
        <dbReference type="ARBA" id="ARBA00004752"/>
    </source>
</evidence>
<organism evidence="10 11">
    <name type="scientific">Pseudomonas typographi</name>
    <dbReference type="NCBI Taxonomy" id="2715964"/>
    <lineage>
        <taxon>Bacteria</taxon>
        <taxon>Pseudomonadati</taxon>
        <taxon>Pseudomonadota</taxon>
        <taxon>Gammaproteobacteria</taxon>
        <taxon>Pseudomonadales</taxon>
        <taxon>Pseudomonadaceae</taxon>
        <taxon>Pseudomonas</taxon>
    </lineage>
</organism>
<evidence type="ECO:0000256" key="4">
    <source>
        <dbReference type="ARBA" id="ARBA00022960"/>
    </source>
</evidence>
<reference evidence="10 11" key="1">
    <citation type="journal article" date="2020" name="Insects">
        <title>Bacteria Belonging to Pseudomonas typographi sp. nov. from the Bark Beetle Ips typographus Have Genomic Potential to Aid in the Host Ecology.</title>
        <authorList>
            <person name="Peral-Aranega E."/>
            <person name="Saati-Santamaria Z."/>
            <person name="Kolarik M."/>
            <person name="Rivas R."/>
            <person name="Garcia-Fraile P."/>
        </authorList>
    </citation>
    <scope>NUCLEOTIDE SEQUENCE [LARGE SCALE GENOMIC DNA]</scope>
    <source>
        <strain evidence="10 11">CA3A</strain>
    </source>
</reference>
<keyword evidence="6 7" id="KW-0961">Cell wall biogenesis/degradation</keyword>
<dbReference type="PROSITE" id="PS52029">
    <property type="entry name" value="LD_TPASE"/>
    <property type="match status" value="1"/>
</dbReference>
<name>A0ABR7Z839_9PSED</name>
<keyword evidence="11" id="KW-1185">Reference proteome</keyword>
<keyword evidence="5 7" id="KW-0573">Peptidoglycan synthesis</keyword>
<dbReference type="EMBL" id="JAAOCA010000035">
    <property type="protein sequence ID" value="MBD1601479.1"/>
    <property type="molecule type" value="Genomic_DNA"/>
</dbReference>
<dbReference type="InterPro" id="IPR038063">
    <property type="entry name" value="Transpep_catalytic_dom"/>
</dbReference>
<dbReference type="CDD" id="cd16913">
    <property type="entry name" value="YkuD_like"/>
    <property type="match status" value="1"/>
</dbReference>
<comment type="similarity">
    <text evidence="2">Belongs to the YkuD family.</text>
</comment>
<feature type="chain" id="PRO_5046186815" evidence="8">
    <location>
        <begin position="19"/>
        <end position="186"/>
    </location>
</feature>
<evidence type="ECO:0000256" key="6">
    <source>
        <dbReference type="ARBA" id="ARBA00023316"/>
    </source>
</evidence>
<evidence type="ECO:0000313" key="10">
    <source>
        <dbReference type="EMBL" id="MBD1601479.1"/>
    </source>
</evidence>
<comment type="pathway">
    <text evidence="1 7">Cell wall biogenesis; peptidoglycan biosynthesis.</text>
</comment>
<dbReference type="SUPFAM" id="SSF141523">
    <property type="entry name" value="L,D-transpeptidase catalytic domain-like"/>
    <property type="match status" value="1"/>
</dbReference>
<dbReference type="InterPro" id="IPR005490">
    <property type="entry name" value="LD_TPept_cat_dom"/>
</dbReference>
<comment type="caution">
    <text evidence="10">The sequence shown here is derived from an EMBL/GenBank/DDBJ whole genome shotgun (WGS) entry which is preliminary data.</text>
</comment>
<dbReference type="PANTHER" id="PTHR36699">
    <property type="entry name" value="LD-TRANSPEPTIDASE"/>
    <property type="match status" value="1"/>
</dbReference>
<keyword evidence="8" id="KW-0732">Signal</keyword>
<dbReference type="Proteomes" id="UP000805841">
    <property type="component" value="Unassembled WGS sequence"/>
</dbReference>
<evidence type="ECO:0000256" key="5">
    <source>
        <dbReference type="ARBA" id="ARBA00022984"/>
    </source>
</evidence>
<accession>A0ABR7Z839</accession>
<dbReference type="Gene3D" id="2.40.440.10">
    <property type="entry name" value="L,D-transpeptidase catalytic domain-like"/>
    <property type="match status" value="1"/>
</dbReference>
<proteinExistence type="inferred from homology"/>
<evidence type="ECO:0000256" key="7">
    <source>
        <dbReference type="PROSITE-ProRule" id="PRU01373"/>
    </source>
</evidence>
<evidence type="ECO:0000256" key="8">
    <source>
        <dbReference type="SAM" id="SignalP"/>
    </source>
</evidence>
<dbReference type="RefSeq" id="WP_190424800.1">
    <property type="nucleotide sequence ID" value="NZ_JAAOCA010000035.1"/>
</dbReference>
<keyword evidence="3" id="KW-0808">Transferase</keyword>
<feature type="signal peptide" evidence="8">
    <location>
        <begin position="1"/>
        <end position="18"/>
    </location>
</feature>
<sequence length="186" mass="20803">MRVLLAFIGMMCASCAHAAFTETIITRPLAPNSVPQAMPVPSNTQALIDKVVVIKSTRQLQLISRGVMMKAYRVSLGKQPRGAKAFEGDRRTPEGFYWVDWRKTSDRFNLALHISYPNVADAARAHSEGLNPGGMIMIHGTPIDEHYPEWYFASLDWTDGCIALKNDDMREVWGLVKDGTLVEIRP</sequence>
<dbReference type="Pfam" id="PF03734">
    <property type="entry name" value="YkuD"/>
    <property type="match status" value="1"/>
</dbReference>
<feature type="active site" description="Nucleophile" evidence="7">
    <location>
        <position position="161"/>
    </location>
</feature>
<evidence type="ECO:0000256" key="2">
    <source>
        <dbReference type="ARBA" id="ARBA00005992"/>
    </source>
</evidence>
<evidence type="ECO:0000313" key="11">
    <source>
        <dbReference type="Proteomes" id="UP000805841"/>
    </source>
</evidence>
<protein>
    <submittedName>
        <fullName evidence="10">L,D-transpeptidase family protein</fullName>
    </submittedName>
</protein>
<feature type="domain" description="L,D-TPase catalytic" evidence="9">
    <location>
        <begin position="49"/>
        <end position="185"/>
    </location>
</feature>